<dbReference type="Proteomes" id="UP001595556">
    <property type="component" value="Unassembled WGS sequence"/>
</dbReference>
<evidence type="ECO:0000256" key="1">
    <source>
        <dbReference type="ARBA" id="ARBA00001946"/>
    </source>
</evidence>
<keyword evidence="6" id="KW-0028">Amino-acid biosynthesis</keyword>
<evidence type="ECO:0000256" key="5">
    <source>
        <dbReference type="ARBA" id="ARBA00015196"/>
    </source>
</evidence>
<dbReference type="EMBL" id="JBHRTI010000003">
    <property type="protein sequence ID" value="MFC3146864.1"/>
    <property type="molecule type" value="Genomic_DNA"/>
</dbReference>
<dbReference type="InterPro" id="IPR023214">
    <property type="entry name" value="HAD_sf"/>
</dbReference>
<evidence type="ECO:0000256" key="6">
    <source>
        <dbReference type="ARBA" id="ARBA00022605"/>
    </source>
</evidence>
<comment type="pathway">
    <text evidence="2">Amino-acid biosynthesis; L-serine biosynthesis; L-serine from 3-phospho-D-glycerate: step 3/3.</text>
</comment>
<evidence type="ECO:0000313" key="15">
    <source>
        <dbReference type="Proteomes" id="UP001595556"/>
    </source>
</evidence>
<dbReference type="SFLD" id="SFLDS00003">
    <property type="entry name" value="Haloacid_Dehalogenase"/>
    <property type="match status" value="1"/>
</dbReference>
<dbReference type="PANTHER" id="PTHR43344">
    <property type="entry name" value="PHOSPHOSERINE PHOSPHATASE"/>
    <property type="match status" value="1"/>
</dbReference>
<dbReference type="RefSeq" id="WP_377301415.1">
    <property type="nucleotide sequence ID" value="NZ_CP180191.1"/>
</dbReference>
<proteinExistence type="inferred from homology"/>
<evidence type="ECO:0000256" key="7">
    <source>
        <dbReference type="ARBA" id="ARBA00022723"/>
    </source>
</evidence>
<accession>A0ABV7GYW8</accession>
<organism evidence="14 15">
    <name type="scientific">Piscinibacterium candidicorallinum</name>
    <dbReference type="NCBI Taxonomy" id="1793872"/>
    <lineage>
        <taxon>Bacteria</taxon>
        <taxon>Pseudomonadati</taxon>
        <taxon>Pseudomonadota</taxon>
        <taxon>Betaproteobacteria</taxon>
        <taxon>Burkholderiales</taxon>
        <taxon>Piscinibacterium</taxon>
    </lineage>
</organism>
<evidence type="ECO:0000256" key="3">
    <source>
        <dbReference type="ARBA" id="ARBA00009184"/>
    </source>
</evidence>
<keyword evidence="8 14" id="KW-0378">Hydrolase</keyword>
<evidence type="ECO:0000256" key="9">
    <source>
        <dbReference type="ARBA" id="ARBA00022842"/>
    </source>
</evidence>
<dbReference type="SUPFAM" id="SSF56784">
    <property type="entry name" value="HAD-like"/>
    <property type="match status" value="1"/>
</dbReference>
<dbReference type="SFLD" id="SFLDG01136">
    <property type="entry name" value="C1.6:_Phosphoserine_Phosphatas"/>
    <property type="match status" value="1"/>
</dbReference>
<evidence type="ECO:0000256" key="11">
    <source>
        <dbReference type="ARBA" id="ARBA00031693"/>
    </source>
</evidence>
<keyword evidence="10" id="KW-0718">Serine biosynthesis</keyword>
<evidence type="ECO:0000256" key="10">
    <source>
        <dbReference type="ARBA" id="ARBA00023299"/>
    </source>
</evidence>
<evidence type="ECO:0000313" key="14">
    <source>
        <dbReference type="EMBL" id="MFC3146864.1"/>
    </source>
</evidence>
<evidence type="ECO:0000256" key="12">
    <source>
        <dbReference type="ARBA" id="ARBA00048138"/>
    </source>
</evidence>
<dbReference type="PANTHER" id="PTHR43344:SF2">
    <property type="entry name" value="PHOSPHOSERINE PHOSPHATASE"/>
    <property type="match status" value="1"/>
</dbReference>
<evidence type="ECO:0000256" key="4">
    <source>
        <dbReference type="ARBA" id="ARBA00012640"/>
    </source>
</evidence>
<dbReference type="EC" id="3.1.3.3" evidence="4"/>
<dbReference type="InterPro" id="IPR050582">
    <property type="entry name" value="HAD-like_SerB"/>
</dbReference>
<comment type="cofactor">
    <cofactor evidence="1">
        <name>Mg(2+)</name>
        <dbReference type="ChEBI" id="CHEBI:18420"/>
    </cofactor>
</comment>
<dbReference type="InterPro" id="IPR004469">
    <property type="entry name" value="PSP"/>
</dbReference>
<dbReference type="SFLD" id="SFLDF00029">
    <property type="entry name" value="phosphoserine_phosphatase"/>
    <property type="match status" value="1"/>
</dbReference>
<evidence type="ECO:0000256" key="8">
    <source>
        <dbReference type="ARBA" id="ARBA00022801"/>
    </source>
</evidence>
<dbReference type="InterPro" id="IPR036412">
    <property type="entry name" value="HAD-like_sf"/>
</dbReference>
<dbReference type="CDD" id="cd07500">
    <property type="entry name" value="HAD_PSP"/>
    <property type="match status" value="1"/>
</dbReference>
<dbReference type="SFLD" id="SFLDG01137">
    <property type="entry name" value="C1.6.1:_Phosphoserine_Phosphat"/>
    <property type="match status" value="1"/>
</dbReference>
<dbReference type="Pfam" id="PF12710">
    <property type="entry name" value="HAD"/>
    <property type="match status" value="1"/>
</dbReference>
<dbReference type="Gene3D" id="3.40.50.1000">
    <property type="entry name" value="HAD superfamily/HAD-like"/>
    <property type="match status" value="1"/>
</dbReference>
<comment type="catalytic activity">
    <reaction evidence="13">
        <text>O-phospho-D-serine + H2O = D-serine + phosphate</text>
        <dbReference type="Rhea" id="RHEA:24873"/>
        <dbReference type="ChEBI" id="CHEBI:15377"/>
        <dbReference type="ChEBI" id="CHEBI:35247"/>
        <dbReference type="ChEBI" id="CHEBI:43474"/>
        <dbReference type="ChEBI" id="CHEBI:58680"/>
        <dbReference type="EC" id="3.1.3.3"/>
    </reaction>
</comment>
<comment type="catalytic activity">
    <reaction evidence="12">
        <text>O-phospho-L-serine + H2O = L-serine + phosphate</text>
        <dbReference type="Rhea" id="RHEA:21208"/>
        <dbReference type="ChEBI" id="CHEBI:15377"/>
        <dbReference type="ChEBI" id="CHEBI:33384"/>
        <dbReference type="ChEBI" id="CHEBI:43474"/>
        <dbReference type="ChEBI" id="CHEBI:57524"/>
        <dbReference type="EC" id="3.1.3.3"/>
    </reaction>
</comment>
<comment type="similarity">
    <text evidence="3">Belongs to the HAD-like hydrolase superfamily. SerB family.</text>
</comment>
<gene>
    <name evidence="14" type="primary">serB</name>
    <name evidence="14" type="ORF">ACFOEN_04315</name>
</gene>
<comment type="caution">
    <text evidence="14">The sequence shown here is derived from an EMBL/GenBank/DDBJ whole genome shotgun (WGS) entry which is preliminary data.</text>
</comment>
<sequence length="302" mass="32375">MNAPDHSSLDEDPTRLLDFTLSGAALRDWQAIAATHLWASELGRPIASGTTTAGTHWARFAAQAGKIAQIAEGAAALSLDTAALAPGAHLTDYRLLAMDMDSTLISIECVDEIADYCGKKAEVAAITEAAMRGEITDYNESLRRRVALLAGLDAKVLEQVYLERLKINPGARELIDTAKSVGLKTLLVSGGFTFFTSRLKAELGLDYTRSNELEIIDGKLTGRMVNELIVNAQVKRQTLEATCTLLGCQPAQAIAMGDGANDLEMMRVSGLSVAYHAKPAVAAQADTRIRFGGLDTVLAWLR</sequence>
<keyword evidence="9" id="KW-0460">Magnesium</keyword>
<evidence type="ECO:0000256" key="2">
    <source>
        <dbReference type="ARBA" id="ARBA00005135"/>
    </source>
</evidence>
<keyword evidence="7" id="KW-0479">Metal-binding</keyword>
<name>A0ABV7GYW8_9BURK</name>
<evidence type="ECO:0000256" key="13">
    <source>
        <dbReference type="ARBA" id="ARBA00048523"/>
    </source>
</evidence>
<reference evidence="15" key="1">
    <citation type="journal article" date="2019" name="Int. J. Syst. Evol. Microbiol.">
        <title>The Global Catalogue of Microorganisms (GCM) 10K type strain sequencing project: providing services to taxonomists for standard genome sequencing and annotation.</title>
        <authorList>
            <consortium name="The Broad Institute Genomics Platform"/>
            <consortium name="The Broad Institute Genome Sequencing Center for Infectious Disease"/>
            <person name="Wu L."/>
            <person name="Ma J."/>
        </authorList>
    </citation>
    <scope>NUCLEOTIDE SEQUENCE [LARGE SCALE GENOMIC DNA]</scope>
    <source>
        <strain evidence="15">KCTC 52168</strain>
    </source>
</reference>
<dbReference type="GO" id="GO:0016787">
    <property type="term" value="F:hydrolase activity"/>
    <property type="evidence" value="ECO:0007669"/>
    <property type="project" value="UniProtKB-KW"/>
</dbReference>
<keyword evidence="15" id="KW-1185">Reference proteome</keyword>
<dbReference type="NCBIfam" id="TIGR00338">
    <property type="entry name" value="serB"/>
    <property type="match status" value="1"/>
</dbReference>
<dbReference type="NCBIfam" id="TIGR01488">
    <property type="entry name" value="HAD-SF-IB"/>
    <property type="match status" value="1"/>
</dbReference>
<protein>
    <recommendedName>
        <fullName evidence="5">Phosphoserine phosphatase</fullName>
        <ecNumber evidence="4">3.1.3.3</ecNumber>
    </recommendedName>
    <alternativeName>
        <fullName evidence="11">O-phosphoserine phosphohydrolase</fullName>
    </alternativeName>
</protein>